<reference evidence="7 8" key="1">
    <citation type="submission" date="2020-08" db="EMBL/GenBank/DDBJ databases">
        <title>Genomic Encyclopedia of Type Strains, Phase IV (KMG-IV): sequencing the most valuable type-strain genomes for metagenomic binning, comparative biology and taxonomic classification.</title>
        <authorList>
            <person name="Goeker M."/>
        </authorList>
    </citation>
    <scope>NUCLEOTIDE SEQUENCE [LARGE SCALE GENOMIC DNA]</scope>
    <source>
        <strain evidence="7 8">DSM 102238</strain>
    </source>
</reference>
<evidence type="ECO:0000313" key="7">
    <source>
        <dbReference type="EMBL" id="MBB3998825.1"/>
    </source>
</evidence>
<evidence type="ECO:0000256" key="3">
    <source>
        <dbReference type="ARBA" id="ARBA00022692"/>
    </source>
</evidence>
<dbReference type="InterPro" id="IPR002994">
    <property type="entry name" value="Surf1/Shy1"/>
</dbReference>
<evidence type="ECO:0000256" key="1">
    <source>
        <dbReference type="ARBA" id="ARBA00004370"/>
    </source>
</evidence>
<dbReference type="Pfam" id="PF02104">
    <property type="entry name" value="SURF1"/>
    <property type="match status" value="1"/>
</dbReference>
<protein>
    <recommendedName>
        <fullName evidence="6">SURF1-like protein</fullName>
    </recommendedName>
</protein>
<dbReference type="InterPro" id="IPR045214">
    <property type="entry name" value="Surf1/Surf4"/>
</dbReference>
<dbReference type="GO" id="GO:0005886">
    <property type="term" value="C:plasma membrane"/>
    <property type="evidence" value="ECO:0007669"/>
    <property type="project" value="UniProtKB-SubCell"/>
</dbReference>
<dbReference type="PROSITE" id="PS50895">
    <property type="entry name" value="SURF1"/>
    <property type="match status" value="1"/>
</dbReference>
<dbReference type="PANTHER" id="PTHR23427">
    <property type="entry name" value="SURFEIT LOCUS PROTEIN"/>
    <property type="match status" value="1"/>
</dbReference>
<keyword evidence="3 6" id="KW-0812">Transmembrane</keyword>
<gene>
    <name evidence="7" type="ORF">GGR04_002673</name>
</gene>
<organism evidence="7 8">
    <name type="scientific">Aureimonas pseudogalii</name>
    <dbReference type="NCBI Taxonomy" id="1744844"/>
    <lineage>
        <taxon>Bacteria</taxon>
        <taxon>Pseudomonadati</taxon>
        <taxon>Pseudomonadota</taxon>
        <taxon>Alphaproteobacteria</taxon>
        <taxon>Hyphomicrobiales</taxon>
        <taxon>Aurantimonadaceae</taxon>
        <taxon>Aureimonas</taxon>
    </lineage>
</organism>
<dbReference type="Proteomes" id="UP000542776">
    <property type="component" value="Unassembled WGS sequence"/>
</dbReference>
<dbReference type="CDD" id="cd06662">
    <property type="entry name" value="SURF1"/>
    <property type="match status" value="1"/>
</dbReference>
<accession>A0A7W6H5A3</accession>
<keyword evidence="5 6" id="KW-0472">Membrane</keyword>
<sequence>MPTAGDANPSLARSLFVVLVCLTGIAILSGLGAWQVERLNWKNALVERIDARIHATPVPVADIAVRFSAGEDIDYVPATATGTFDYRGERYFLSTFDGQAGWNVYAPLVLDDGSAVLFVNRGFVPYDRKDPVTRPDGNPAGLVTITGLSRAPAQGKASWFMPDNDLTKNTFFWRSVPDMAAGLALPAGTQVLPFTLDAGPGKAEGGYPVGGTTVIDIPNNHLQYAITWFGLAGVLAVMLLLFLVRRVASWRRSGPA</sequence>
<dbReference type="AlphaFoldDB" id="A0A7W6H5A3"/>
<comment type="subcellular location">
    <subcellularLocation>
        <location evidence="6">Cell membrane</location>
        <topology evidence="6">Multi-pass membrane protein</topology>
    </subcellularLocation>
    <subcellularLocation>
        <location evidence="1">Membrane</location>
    </subcellularLocation>
</comment>
<name>A0A7W6H5A3_9HYPH</name>
<feature type="transmembrane region" description="Helical" evidence="6">
    <location>
        <begin position="12"/>
        <end position="34"/>
    </location>
</feature>
<evidence type="ECO:0000256" key="4">
    <source>
        <dbReference type="ARBA" id="ARBA00022989"/>
    </source>
</evidence>
<dbReference type="RefSeq" id="WP_183200342.1">
    <property type="nucleotide sequence ID" value="NZ_JACIEK010000006.1"/>
</dbReference>
<feature type="transmembrane region" description="Helical" evidence="6">
    <location>
        <begin position="225"/>
        <end position="244"/>
    </location>
</feature>
<comment type="caution">
    <text evidence="7">The sequence shown here is derived from an EMBL/GenBank/DDBJ whole genome shotgun (WGS) entry which is preliminary data.</text>
</comment>
<dbReference type="PANTHER" id="PTHR23427:SF2">
    <property type="entry name" value="SURFEIT LOCUS PROTEIN 1"/>
    <property type="match status" value="1"/>
</dbReference>
<evidence type="ECO:0000256" key="5">
    <source>
        <dbReference type="ARBA" id="ARBA00023136"/>
    </source>
</evidence>
<keyword evidence="4 6" id="KW-1133">Transmembrane helix</keyword>
<evidence type="ECO:0000313" key="8">
    <source>
        <dbReference type="Proteomes" id="UP000542776"/>
    </source>
</evidence>
<keyword evidence="6" id="KW-1003">Cell membrane</keyword>
<proteinExistence type="inferred from homology"/>
<comment type="similarity">
    <text evidence="2 6">Belongs to the SURF1 family.</text>
</comment>
<evidence type="ECO:0000256" key="6">
    <source>
        <dbReference type="RuleBase" id="RU363076"/>
    </source>
</evidence>
<evidence type="ECO:0000256" key="2">
    <source>
        <dbReference type="ARBA" id="ARBA00007165"/>
    </source>
</evidence>
<dbReference type="EMBL" id="JACIEK010000006">
    <property type="protein sequence ID" value="MBB3998825.1"/>
    <property type="molecule type" value="Genomic_DNA"/>
</dbReference>
<keyword evidence="8" id="KW-1185">Reference proteome</keyword>